<evidence type="ECO:0000256" key="1">
    <source>
        <dbReference type="SAM" id="SignalP"/>
    </source>
</evidence>
<gene>
    <name evidence="3" type="ORF">EGI31_17160</name>
</gene>
<feature type="signal peptide" evidence="1">
    <location>
        <begin position="1"/>
        <end position="19"/>
    </location>
</feature>
<dbReference type="InterPro" id="IPR000834">
    <property type="entry name" value="Peptidase_M14"/>
</dbReference>
<sequence length="848" mass="95593">MKKTLLLVFAFLSCISVFSQNEYFLPKKNLNPQIPSPQQFLGYPIGSHHTRYDKIVEYMRVLEKASDRIKVVSIGETNEHREQIIVHFAKPENLAKLETIRKNHLDIVEGKSVDFENQPSIVWLGYNVHGNEASGGEASLLTAYYLAAIQGDEASKIYDNAVFLMEPIVNPDGRDRFNNWVNMHKGEPNVTDPNDREHNEVWPSGRVNHYWFDLNRDWYLAVHKESRNRLKYYHQWMPNVVTDFHEMGTNSTHFFEPTKSNAENPLVTQDNYKMLNGKFAKYFENAMNEIGSFYYTKESFDNFYPGYGSSYPDMQGGLGLLFEQGSSRGHAQDSDNGVLTYKFAVRNQLVNAIATIQAGVGERKILLKHQSDFFKNIEKDAAKSLVKGYVIGDDFDLNRNKAFWDLLLQHKIKAYQLKNDTKVGEVNFKTGNAIFIPINQPQSLLVKSIFDRPKSFADSVFYDTSTWNLALAFGLKHAETKVLPDLGSAINEASFDTKTNEFVKSDYAYLIDWRDYNAAKALYKLLDKEILVKVALKSFTNGGKNWAHGSLLIPVQNQKIGSTELSEILKQVHGSTQVDIFPVSTGFSSAGIDLGSNSFKTVLKPKAMVLAGFGTSQYEVGEVWHLLETKLQMPITKLEMTQFARVNLNSYTHLVMVSGQYDALNDASVKKIKDWVKQGGNLITLKTASEWAIKKEISESKVINVEPEKDPKRMNFEKLADAQGAKSTGGAIFEVNIDTTHPLGFGFESNSLQVYRNNNTFLEKSKNAVSTVAQYTANPWICGYVHPSSLSKIANSAAIISETSGAGQIILFSDNPNFRGIWFGTNKLFFNALFFSSALGSQRFGNEE</sequence>
<keyword evidence="3" id="KW-0378">Hydrolase</keyword>
<keyword evidence="1" id="KW-0732">Signal</keyword>
<organism evidence="3 4">
    <name type="scientific">Lacihabitans soyangensis</name>
    <dbReference type="NCBI Taxonomy" id="869394"/>
    <lineage>
        <taxon>Bacteria</taxon>
        <taxon>Pseudomonadati</taxon>
        <taxon>Bacteroidota</taxon>
        <taxon>Cytophagia</taxon>
        <taxon>Cytophagales</taxon>
        <taxon>Leadbetterellaceae</taxon>
        <taxon>Lacihabitans</taxon>
    </lineage>
</organism>
<dbReference type="SUPFAM" id="SSF52317">
    <property type="entry name" value="Class I glutamine amidotransferase-like"/>
    <property type="match status" value="1"/>
</dbReference>
<dbReference type="GO" id="GO:0004181">
    <property type="term" value="F:metallocarboxypeptidase activity"/>
    <property type="evidence" value="ECO:0007669"/>
    <property type="project" value="InterPro"/>
</dbReference>
<dbReference type="Proteomes" id="UP001204144">
    <property type="component" value="Unassembled WGS sequence"/>
</dbReference>
<dbReference type="SUPFAM" id="SSF53187">
    <property type="entry name" value="Zn-dependent exopeptidases"/>
    <property type="match status" value="1"/>
</dbReference>
<dbReference type="Gene3D" id="3.40.630.10">
    <property type="entry name" value="Zn peptidases"/>
    <property type="match status" value="1"/>
</dbReference>
<evidence type="ECO:0000313" key="4">
    <source>
        <dbReference type="Proteomes" id="UP001204144"/>
    </source>
</evidence>
<keyword evidence="3" id="KW-0645">Protease</keyword>
<reference evidence="3 4" key="1">
    <citation type="submission" date="2018-11" db="EMBL/GenBank/DDBJ databases">
        <title>Novel bacteria species description.</title>
        <authorList>
            <person name="Han J.-H."/>
        </authorList>
    </citation>
    <scope>NUCLEOTIDE SEQUENCE [LARGE SCALE GENOMIC DNA]</scope>
    <source>
        <strain evidence="3 4">KCTC23259</strain>
    </source>
</reference>
<evidence type="ECO:0000259" key="2">
    <source>
        <dbReference type="Pfam" id="PF00246"/>
    </source>
</evidence>
<proteinExistence type="predicted"/>
<dbReference type="InterPro" id="IPR029062">
    <property type="entry name" value="Class_I_gatase-like"/>
</dbReference>
<keyword evidence="4" id="KW-1185">Reference proteome</keyword>
<dbReference type="CDD" id="cd06238">
    <property type="entry name" value="M14-like"/>
    <property type="match status" value="1"/>
</dbReference>
<evidence type="ECO:0000313" key="3">
    <source>
        <dbReference type="EMBL" id="MCP9764670.1"/>
    </source>
</evidence>
<dbReference type="RefSeq" id="WP_255038362.1">
    <property type="nucleotide sequence ID" value="NZ_RJUF01000175.1"/>
</dbReference>
<dbReference type="GO" id="GO:0006508">
    <property type="term" value="P:proteolysis"/>
    <property type="evidence" value="ECO:0007669"/>
    <property type="project" value="InterPro"/>
</dbReference>
<accession>A0AAE3H7R8</accession>
<feature type="chain" id="PRO_5042194901" evidence="1">
    <location>
        <begin position="20"/>
        <end position="848"/>
    </location>
</feature>
<feature type="domain" description="Peptidase M14" evidence="2">
    <location>
        <begin position="55"/>
        <end position="219"/>
    </location>
</feature>
<protein>
    <submittedName>
        <fullName evidence="3">Zinc carboxypeptidase</fullName>
    </submittedName>
</protein>
<dbReference type="EMBL" id="RJUF01000175">
    <property type="protein sequence ID" value="MCP9764670.1"/>
    <property type="molecule type" value="Genomic_DNA"/>
</dbReference>
<keyword evidence="3" id="KW-0121">Carboxypeptidase</keyword>
<name>A0AAE3H7R8_9BACT</name>
<dbReference type="Pfam" id="PF00246">
    <property type="entry name" value="Peptidase_M14"/>
    <property type="match status" value="1"/>
</dbReference>
<dbReference type="GO" id="GO:0008270">
    <property type="term" value="F:zinc ion binding"/>
    <property type="evidence" value="ECO:0007669"/>
    <property type="project" value="InterPro"/>
</dbReference>
<comment type="caution">
    <text evidence="3">The sequence shown here is derived from an EMBL/GenBank/DDBJ whole genome shotgun (WGS) entry which is preliminary data.</text>
</comment>
<dbReference type="AlphaFoldDB" id="A0AAE3H7R8"/>